<dbReference type="AlphaFoldDB" id="X0UXW8"/>
<comment type="caution">
    <text evidence="1">The sequence shown here is derived from an EMBL/GenBank/DDBJ whole genome shotgun (WGS) entry which is preliminary data.</text>
</comment>
<protein>
    <recommendedName>
        <fullName evidence="2">SCP2 domain-containing protein</fullName>
    </recommendedName>
</protein>
<dbReference type="InterPro" id="IPR036527">
    <property type="entry name" value="SCP2_sterol-bd_dom_sf"/>
</dbReference>
<dbReference type="Gene3D" id="3.30.1050.10">
    <property type="entry name" value="SCP2 sterol-binding domain"/>
    <property type="match status" value="1"/>
</dbReference>
<proteinExistence type="predicted"/>
<name>X0UXW8_9ZZZZ</name>
<dbReference type="SUPFAM" id="SSF55718">
    <property type="entry name" value="SCP-like"/>
    <property type="match status" value="1"/>
</dbReference>
<gene>
    <name evidence="1" type="ORF">S01H1_39132</name>
</gene>
<sequence length="156" mass="17825">MKSDNAIKIFKKIWSKQLFGKDLETFLEVLKHSTNKSEYAEDELYGWEKIVQVNLKDAENFYLKVDEPFAEHPKLAIEQGNTDSPDTTIITDGDTLTGIISGRVRLSQESSELFKVKGDQTQGSIIFILLMIIGQEFVEQERQAEAKRNGKKIKIE</sequence>
<organism evidence="1">
    <name type="scientific">marine sediment metagenome</name>
    <dbReference type="NCBI Taxonomy" id="412755"/>
    <lineage>
        <taxon>unclassified sequences</taxon>
        <taxon>metagenomes</taxon>
        <taxon>ecological metagenomes</taxon>
    </lineage>
</organism>
<evidence type="ECO:0008006" key="2">
    <source>
        <dbReference type="Google" id="ProtNLM"/>
    </source>
</evidence>
<reference evidence="1" key="1">
    <citation type="journal article" date="2014" name="Front. Microbiol.">
        <title>High frequency of phylogenetically diverse reductive dehalogenase-homologous genes in deep subseafloor sedimentary metagenomes.</title>
        <authorList>
            <person name="Kawai M."/>
            <person name="Futagami T."/>
            <person name="Toyoda A."/>
            <person name="Takaki Y."/>
            <person name="Nishi S."/>
            <person name="Hori S."/>
            <person name="Arai W."/>
            <person name="Tsubouchi T."/>
            <person name="Morono Y."/>
            <person name="Uchiyama I."/>
            <person name="Ito T."/>
            <person name="Fujiyama A."/>
            <person name="Inagaki F."/>
            <person name="Takami H."/>
        </authorList>
    </citation>
    <scope>NUCLEOTIDE SEQUENCE</scope>
    <source>
        <strain evidence="1">Expedition CK06-06</strain>
    </source>
</reference>
<dbReference type="EMBL" id="BARS01024675">
    <property type="protein sequence ID" value="GAG10615.1"/>
    <property type="molecule type" value="Genomic_DNA"/>
</dbReference>
<accession>X0UXW8</accession>
<evidence type="ECO:0000313" key="1">
    <source>
        <dbReference type="EMBL" id="GAG10615.1"/>
    </source>
</evidence>